<evidence type="ECO:0000313" key="2">
    <source>
        <dbReference type="Proteomes" id="UP001165302"/>
    </source>
</evidence>
<name>A0ABS7Z6W9_9SPHI</name>
<dbReference type="InterPro" id="IPR002591">
    <property type="entry name" value="Phosphodiest/P_Trfase"/>
</dbReference>
<accession>A0ABS7Z6W9</accession>
<protein>
    <recommendedName>
        <fullName evidence="3">Type I phosphodiesterase / nucleotide pyrophosphatase</fullName>
    </recommendedName>
</protein>
<proteinExistence type="predicted"/>
<gene>
    <name evidence="1" type="ORF">IPZ78_12180</name>
</gene>
<dbReference type="InterPro" id="IPR013320">
    <property type="entry name" value="ConA-like_dom_sf"/>
</dbReference>
<dbReference type="Pfam" id="PF01663">
    <property type="entry name" value="Phosphodiest"/>
    <property type="match status" value="1"/>
</dbReference>
<dbReference type="Pfam" id="PF13385">
    <property type="entry name" value="Laminin_G_3"/>
    <property type="match status" value="1"/>
</dbReference>
<dbReference type="SUPFAM" id="SSF53649">
    <property type="entry name" value="Alkaline phosphatase-like"/>
    <property type="match status" value="1"/>
</dbReference>
<organism evidence="1 2">
    <name type="scientific">Sphingobacterium bovistauri</name>
    <dbReference type="NCBI Taxonomy" id="2781959"/>
    <lineage>
        <taxon>Bacteria</taxon>
        <taxon>Pseudomonadati</taxon>
        <taxon>Bacteroidota</taxon>
        <taxon>Sphingobacteriia</taxon>
        <taxon>Sphingobacteriales</taxon>
        <taxon>Sphingobacteriaceae</taxon>
        <taxon>Sphingobacterium</taxon>
    </lineage>
</organism>
<dbReference type="Proteomes" id="UP001165302">
    <property type="component" value="Unassembled WGS sequence"/>
</dbReference>
<comment type="caution">
    <text evidence="1">The sequence shown here is derived from an EMBL/GenBank/DDBJ whole genome shotgun (WGS) entry which is preliminary data.</text>
</comment>
<dbReference type="Gene3D" id="3.40.720.10">
    <property type="entry name" value="Alkaline Phosphatase, subunit A"/>
    <property type="match status" value="1"/>
</dbReference>
<evidence type="ECO:0008006" key="3">
    <source>
        <dbReference type="Google" id="ProtNLM"/>
    </source>
</evidence>
<dbReference type="EMBL" id="JADEYP010000023">
    <property type="protein sequence ID" value="MCA5005908.1"/>
    <property type="molecule type" value="Genomic_DNA"/>
</dbReference>
<reference evidence="1" key="1">
    <citation type="submission" date="2020-10" db="EMBL/GenBank/DDBJ databases">
        <authorList>
            <person name="Lu T."/>
            <person name="Wang Q."/>
            <person name="Han X."/>
        </authorList>
    </citation>
    <scope>NUCLEOTIDE SEQUENCE</scope>
    <source>
        <strain evidence="1">WQ 366</strain>
    </source>
</reference>
<dbReference type="SUPFAM" id="SSF49899">
    <property type="entry name" value="Concanavalin A-like lectins/glucanases"/>
    <property type="match status" value="1"/>
</dbReference>
<dbReference type="RefSeq" id="WP_225554110.1">
    <property type="nucleotide sequence ID" value="NZ_JADEYP010000023.1"/>
</dbReference>
<evidence type="ECO:0000313" key="1">
    <source>
        <dbReference type="EMBL" id="MCA5005908.1"/>
    </source>
</evidence>
<keyword evidence="2" id="KW-1185">Reference proteome</keyword>
<dbReference type="Gene3D" id="2.60.120.200">
    <property type="match status" value="1"/>
</dbReference>
<sequence>MHIVLLSTSCTKFANPEPQFDEYNDIADTTVKRKVLIIAVDGLVGSQVKIYKPTNIGKMMEHAKYSYETKADDNTNGYASWATLLTGYKSYDHKITKESFMVDIDLKKEHASYDFTPSLFYRLERADLKIRTASVVQNATMNAMLLANADTNAVVDSDAKVEKELLNLINIQKTDLLIGQFKGLVNAGVDGGFLISNAKYKSALDQIDAYIGNIVSGIEKRKNYNKEKWLIIVCSPQGGTSVGKYGESSLDEINTFSMYYNKSFLSKEIRAESMSYLHANGYFPGTYYPYDDVSLNRPRAVTSLGVRAQSPTGIVSNVFNASNNASKSITYEFKINFLNEGFWRASADYRSTFLLGKDLDDKVETKGWSYSTGSSGEHRLIFQNGADSENVDFVKNTGGWNHIVFTLKELTSNSIAVEIYENGVRKANTTINMGLSSFENLDPLNVGFTPISSIYSFPNFQISNFRVWNKVLTDAEIKQLACQNSISSSDALSNSLIANYQFFSIDHRWLNAANTSAPDLMLSGAGTNRITRFYSLCEPNLDEIYAETVDVLPQVFYWFNLKLAEDNKLAGKEFLTRFLEEFWRD</sequence>
<dbReference type="InterPro" id="IPR017850">
    <property type="entry name" value="Alkaline_phosphatase_core_sf"/>
</dbReference>